<dbReference type="PANTHER" id="PTHR38654">
    <property type="entry name" value="BUCKY BALL-RELATED"/>
    <property type="match status" value="1"/>
</dbReference>
<sequence>MEDRMDEPTKASQPAGGGQSHQRPNTHSRPFFYVQPPMQPFYTYQWHMNNPYSHNIHGSGFHFGRPCMMPYSYLQYPGYVMPHAAVHPVDYRRIYERSFPPGTSAATYDFSFRQHQSSGAQRETTCAGAQTDPCEALNKLIECLDQLRVGEAVHSGKNSQTSGTGTFLPQADEEKSGEESGARKSVSGSKTAEPEYSGERCCTQLENWSVSSGKEPSLDSSSVQEEVCEIQEEDDHLHQDLCVQSQKHPKCTEEPNSGPEKSQDRKVSDVKACEPRAQPEWKDPNANWPSSQSSPVHPPSTRTTESQGTESAPADISGNYSCCILHLPFEKVLNANVYRPGSTTRSLGSPFSYSYYPPQLSHERVSVLSPSLDELSSHDELLSTDLEDMGLFPTQIYTRGRLAEVASRKSTPCVGELHTDMCVFYPKRLTCSVCGSSALKEHSRPKTFRCETHHYGDVDDSDEEDLEANVGDWEAIKTCKHCLGGNMTKIHTSKKSYPLSKHRFRHREELKGKPGQTDTTCTEHMHCCEKWISPPEMRTGHSTRGINTRLCKERRCRTMGVMPDQVVWESAGGNARTKPCRAQPLPQRQERMSQRKSRLKHQESRNDSTAADDGDDDDDDDDEEEEDKGEGTTKRGGVRC</sequence>
<name>A0A8T2LE00_ASTMX</name>
<dbReference type="PANTHER" id="PTHR38654:SF1">
    <property type="entry name" value="BUCKY BALL"/>
    <property type="match status" value="1"/>
</dbReference>
<reference evidence="2 3" key="1">
    <citation type="submission" date="2021-07" db="EMBL/GenBank/DDBJ databases">
        <authorList>
            <person name="Imarazene B."/>
            <person name="Zahm M."/>
            <person name="Klopp C."/>
            <person name="Cabau C."/>
            <person name="Beille S."/>
            <person name="Jouanno E."/>
            <person name="Castinel A."/>
            <person name="Lluch J."/>
            <person name="Gil L."/>
            <person name="Kuchtly C."/>
            <person name="Lopez Roques C."/>
            <person name="Donnadieu C."/>
            <person name="Parrinello H."/>
            <person name="Journot L."/>
            <person name="Du K."/>
            <person name="Schartl M."/>
            <person name="Retaux S."/>
            <person name="Guiguen Y."/>
        </authorList>
    </citation>
    <scope>NUCLEOTIDE SEQUENCE [LARGE SCALE GENOMIC DNA]</scope>
    <source>
        <strain evidence="2">Pach_M1</strain>
        <tissue evidence="2">Testis</tissue>
    </source>
</reference>
<feature type="compositionally biased region" description="Acidic residues" evidence="1">
    <location>
        <begin position="610"/>
        <end position="628"/>
    </location>
</feature>
<feature type="compositionally biased region" description="Polar residues" evidence="1">
    <location>
        <begin position="210"/>
        <end position="224"/>
    </location>
</feature>
<gene>
    <name evidence="2" type="ORF">AMEX_G18420</name>
</gene>
<feature type="region of interest" description="Disordered" evidence="1">
    <location>
        <begin position="1"/>
        <end position="30"/>
    </location>
</feature>
<evidence type="ECO:0000313" key="3">
    <source>
        <dbReference type="Proteomes" id="UP000752171"/>
    </source>
</evidence>
<feature type="compositionally biased region" description="Polar residues" evidence="1">
    <location>
        <begin position="301"/>
        <end position="310"/>
    </location>
</feature>
<feature type="compositionally biased region" description="Basic and acidic residues" evidence="1">
    <location>
        <begin position="261"/>
        <end position="283"/>
    </location>
</feature>
<feature type="compositionally biased region" description="Basic and acidic residues" evidence="1">
    <location>
        <begin position="172"/>
        <end position="182"/>
    </location>
</feature>
<feature type="region of interest" description="Disordered" evidence="1">
    <location>
        <begin position="210"/>
        <end position="230"/>
    </location>
</feature>
<protein>
    <submittedName>
        <fullName evidence="2">Uncharacterized protein</fullName>
    </submittedName>
</protein>
<feature type="region of interest" description="Disordered" evidence="1">
    <location>
        <begin position="154"/>
        <end position="198"/>
    </location>
</feature>
<evidence type="ECO:0000313" key="2">
    <source>
        <dbReference type="EMBL" id="KAG9267566.1"/>
    </source>
</evidence>
<feature type="region of interest" description="Disordered" evidence="1">
    <location>
        <begin position="247"/>
        <end position="313"/>
    </location>
</feature>
<proteinExistence type="predicted"/>
<feature type="region of interest" description="Disordered" evidence="1">
    <location>
        <begin position="569"/>
        <end position="640"/>
    </location>
</feature>
<comment type="caution">
    <text evidence="2">The sequence shown here is derived from an EMBL/GenBank/DDBJ whole genome shotgun (WGS) entry which is preliminary data.</text>
</comment>
<accession>A0A8T2LE00</accession>
<organism evidence="2 3">
    <name type="scientific">Astyanax mexicanus</name>
    <name type="common">Blind cave fish</name>
    <name type="synonym">Astyanax fasciatus mexicanus</name>
    <dbReference type="NCBI Taxonomy" id="7994"/>
    <lineage>
        <taxon>Eukaryota</taxon>
        <taxon>Metazoa</taxon>
        <taxon>Chordata</taxon>
        <taxon>Craniata</taxon>
        <taxon>Vertebrata</taxon>
        <taxon>Euteleostomi</taxon>
        <taxon>Actinopterygii</taxon>
        <taxon>Neopterygii</taxon>
        <taxon>Teleostei</taxon>
        <taxon>Ostariophysi</taxon>
        <taxon>Characiformes</taxon>
        <taxon>Characoidei</taxon>
        <taxon>Acestrorhamphidae</taxon>
        <taxon>Acestrorhamphinae</taxon>
        <taxon>Astyanax</taxon>
    </lineage>
</organism>
<feature type="compositionally biased region" description="Polar residues" evidence="1">
    <location>
        <begin position="156"/>
        <end position="167"/>
    </location>
</feature>
<dbReference type="EMBL" id="JAICCE010000015">
    <property type="protein sequence ID" value="KAG9267566.1"/>
    <property type="molecule type" value="Genomic_DNA"/>
</dbReference>
<dbReference type="AlphaFoldDB" id="A0A8T2LE00"/>
<dbReference type="InterPro" id="IPR053309">
    <property type="entry name" value="Balbiani_Body_Formation"/>
</dbReference>
<dbReference type="Proteomes" id="UP000752171">
    <property type="component" value="Unassembled WGS sequence"/>
</dbReference>
<evidence type="ECO:0000256" key="1">
    <source>
        <dbReference type="SAM" id="MobiDB-lite"/>
    </source>
</evidence>